<protein>
    <submittedName>
        <fullName evidence="1">Uncharacterized protein</fullName>
    </submittedName>
</protein>
<proteinExistence type="predicted"/>
<dbReference type="Proteomes" id="UP000326380">
    <property type="component" value="Unassembled WGS sequence"/>
</dbReference>
<dbReference type="AlphaFoldDB" id="A0A7L4ZXV4"/>
<name>A0A7L4ZXV4_9BACT</name>
<sequence length="146" mass="16478">MLDFVRPDGSVFLSVERDRERQWVYARWQGLQTLETVQQGGLAYVQMLHDEPCPRLLNDHTDLIGSFSEANEWIAQEWTPQILGAGLRYFAQVLSPGIFAQVSLADLHQRIGDQFELRLFPDVETASEWLLSTPLAVPPTAQPAGV</sequence>
<comment type="caution">
    <text evidence="1">The sequence shown here is derived from an EMBL/GenBank/DDBJ whole genome shotgun (WGS) entry which is preliminary data.</text>
</comment>
<evidence type="ECO:0000313" key="1">
    <source>
        <dbReference type="EMBL" id="KAA9333450.1"/>
    </source>
</evidence>
<accession>A0A7L4ZXV4</accession>
<organism evidence="1 2">
    <name type="scientific">Hymenobacter busanensis</name>
    <dbReference type="NCBI Taxonomy" id="2607656"/>
    <lineage>
        <taxon>Bacteria</taxon>
        <taxon>Pseudomonadati</taxon>
        <taxon>Bacteroidota</taxon>
        <taxon>Cytophagia</taxon>
        <taxon>Cytophagales</taxon>
        <taxon>Hymenobacteraceae</taxon>
        <taxon>Hymenobacter</taxon>
    </lineage>
</organism>
<reference evidence="1 2" key="1">
    <citation type="submission" date="2019-09" db="EMBL/GenBank/DDBJ databases">
        <title>Genome sequence of Hymenobacter sp. M3.</title>
        <authorList>
            <person name="Srinivasan S."/>
        </authorList>
    </citation>
    <scope>NUCLEOTIDE SEQUENCE [LARGE SCALE GENOMIC DNA]</scope>
    <source>
        <strain evidence="1 2">M3</strain>
    </source>
</reference>
<keyword evidence="2" id="KW-1185">Reference proteome</keyword>
<gene>
    <name evidence="1" type="ORF">F0P96_10805</name>
</gene>
<dbReference type="RefSeq" id="WP_151078871.1">
    <property type="nucleotide sequence ID" value="NZ_CP047647.1"/>
</dbReference>
<evidence type="ECO:0000313" key="2">
    <source>
        <dbReference type="Proteomes" id="UP000326380"/>
    </source>
</evidence>
<dbReference type="EMBL" id="VTWU01000003">
    <property type="protein sequence ID" value="KAA9333450.1"/>
    <property type="molecule type" value="Genomic_DNA"/>
</dbReference>